<gene>
    <name evidence="1" type="ORF">UFOVP599_27</name>
</gene>
<organism evidence="1">
    <name type="scientific">uncultured Caudovirales phage</name>
    <dbReference type="NCBI Taxonomy" id="2100421"/>
    <lineage>
        <taxon>Viruses</taxon>
        <taxon>Duplodnaviria</taxon>
        <taxon>Heunggongvirae</taxon>
        <taxon>Uroviricota</taxon>
        <taxon>Caudoviricetes</taxon>
        <taxon>Peduoviridae</taxon>
        <taxon>Maltschvirus</taxon>
        <taxon>Maltschvirus maltsch</taxon>
    </lineage>
</organism>
<protein>
    <submittedName>
        <fullName evidence="1">Uncharacterized protein</fullName>
    </submittedName>
</protein>
<name>A0A6J5N2U8_9CAUD</name>
<proteinExistence type="predicted"/>
<evidence type="ECO:0000313" key="1">
    <source>
        <dbReference type="EMBL" id="CAB4151630.1"/>
    </source>
</evidence>
<reference evidence="1" key="1">
    <citation type="submission" date="2020-04" db="EMBL/GenBank/DDBJ databases">
        <authorList>
            <person name="Chiriac C."/>
            <person name="Salcher M."/>
            <person name="Ghai R."/>
            <person name="Kavagutti S V."/>
        </authorList>
    </citation>
    <scope>NUCLEOTIDE SEQUENCE</scope>
</reference>
<accession>A0A6J5N2U8</accession>
<dbReference type="EMBL" id="LR796556">
    <property type="protein sequence ID" value="CAB4151630.1"/>
    <property type="molecule type" value="Genomic_DNA"/>
</dbReference>
<sequence>MKNIAVLFARKDSRYKDFDIYDVYDIDRDARKYDKNYPVICHPPCRAWGRLSHMANPRPDEKDLAWFALDQVRKNGGILEHPKGSRLWAEAGLPMPGEFPDEFGGFSILIDQYHFGHVARKWTHLYIVGIELKDLPEVPIRGGLPWKTITGIKGQPGRRCTQYEREYTPDALIEFMTKICQKINGH</sequence>